<reference evidence="2" key="1">
    <citation type="submission" date="2022-09" db="EMBL/GenBank/DDBJ databases">
        <title>Fusarium specimens isolated from Avocado Roots.</title>
        <authorList>
            <person name="Stajich J."/>
            <person name="Roper C."/>
            <person name="Heimlech-Rivalta G."/>
        </authorList>
    </citation>
    <scope>NUCLEOTIDE SEQUENCE</scope>
    <source>
        <strain evidence="2">A02</strain>
    </source>
</reference>
<dbReference type="EMBL" id="JAOQAV010000001">
    <property type="protein sequence ID" value="KAJ4198170.1"/>
    <property type="molecule type" value="Genomic_DNA"/>
</dbReference>
<organism evidence="2 3">
    <name type="scientific">Fusarium falciforme</name>
    <dbReference type="NCBI Taxonomy" id="195108"/>
    <lineage>
        <taxon>Eukaryota</taxon>
        <taxon>Fungi</taxon>
        <taxon>Dikarya</taxon>
        <taxon>Ascomycota</taxon>
        <taxon>Pezizomycotina</taxon>
        <taxon>Sordariomycetes</taxon>
        <taxon>Hypocreomycetidae</taxon>
        <taxon>Hypocreales</taxon>
        <taxon>Nectriaceae</taxon>
        <taxon>Fusarium</taxon>
        <taxon>Fusarium solani species complex</taxon>
    </lineage>
</organism>
<dbReference type="Proteomes" id="UP001152087">
    <property type="component" value="Unassembled WGS sequence"/>
</dbReference>
<protein>
    <submittedName>
        <fullName evidence="2">Uncharacterized protein</fullName>
    </submittedName>
</protein>
<feature type="region of interest" description="Disordered" evidence="1">
    <location>
        <begin position="63"/>
        <end position="86"/>
    </location>
</feature>
<evidence type="ECO:0000313" key="2">
    <source>
        <dbReference type="EMBL" id="KAJ4198170.1"/>
    </source>
</evidence>
<gene>
    <name evidence="2" type="ORF">NW755_000858</name>
</gene>
<keyword evidence="3" id="KW-1185">Reference proteome</keyword>
<sequence>MIELNRCRQKEACTSAPHSACRPMACSSLAARRWPQGAWISDWASDGSDGGWEMEVLYFQQQRQTRNKNQDQETRRRGPLGPRITAIGGKTTPGICTIASKRASSDRRAIGRDVLQGMVEDGLDTIFRHIHAERHARGLIPARAVESLAT</sequence>
<dbReference type="AlphaFoldDB" id="A0A9W8V5Z9"/>
<evidence type="ECO:0000313" key="3">
    <source>
        <dbReference type="Proteomes" id="UP001152087"/>
    </source>
</evidence>
<comment type="caution">
    <text evidence="2">The sequence shown here is derived from an EMBL/GenBank/DDBJ whole genome shotgun (WGS) entry which is preliminary data.</text>
</comment>
<evidence type="ECO:0000256" key="1">
    <source>
        <dbReference type="SAM" id="MobiDB-lite"/>
    </source>
</evidence>
<accession>A0A9W8V5Z9</accession>
<name>A0A9W8V5Z9_9HYPO</name>
<proteinExistence type="predicted"/>